<accession>A0A343TKG7</accession>
<dbReference type="Proteomes" id="UP000263012">
    <property type="component" value="Chromosome"/>
</dbReference>
<keyword evidence="1" id="KW-0812">Transmembrane</keyword>
<evidence type="ECO:0000313" key="2">
    <source>
        <dbReference type="EMBL" id="AUX09589.1"/>
    </source>
</evidence>
<dbReference type="KEGG" id="hdf:AArcSl_1964"/>
<evidence type="ECO:0000313" key="3">
    <source>
        <dbReference type="Proteomes" id="UP000263012"/>
    </source>
</evidence>
<proteinExistence type="predicted"/>
<protein>
    <submittedName>
        <fullName evidence="2">Uncharacterized protein</fullName>
    </submittedName>
</protein>
<reference evidence="3" key="1">
    <citation type="submission" date="2017-11" db="EMBL/GenBank/DDBJ databases">
        <title>Phenotypic and genomic properties of facultatively anaerobic sulfur-reducing natronoarchaea from hypersaline soda lakes.</title>
        <authorList>
            <person name="Sorokin D.Y."/>
            <person name="Kublanov I.V."/>
            <person name="Roman P."/>
            <person name="Sinninghe Damste J.S."/>
            <person name="Golyshin P.N."/>
            <person name="Rojo D."/>
            <person name="Ciordia S."/>
            <person name="Mena M.D.C."/>
            <person name="Ferrer M."/>
            <person name="Messina E."/>
            <person name="Smedile F."/>
            <person name="La Spada G."/>
            <person name="La Cono V."/>
            <person name="Yakimov M.M."/>
        </authorList>
    </citation>
    <scope>NUCLEOTIDE SEQUENCE [LARGE SCALE GENOMIC DNA]</scope>
    <source>
        <strain evidence="3">AArc-Sl</strain>
    </source>
</reference>
<feature type="transmembrane region" description="Helical" evidence="1">
    <location>
        <begin position="32"/>
        <end position="50"/>
    </location>
</feature>
<dbReference type="InterPro" id="IPR055947">
    <property type="entry name" value="DUF7525"/>
</dbReference>
<gene>
    <name evidence="2" type="ORF">AArcSl_1964</name>
</gene>
<keyword evidence="1" id="KW-1133">Transmembrane helix</keyword>
<organism evidence="2 3">
    <name type="scientific">Halalkaliarchaeum desulfuricum</name>
    <dbReference type="NCBI Taxonomy" id="2055893"/>
    <lineage>
        <taxon>Archaea</taxon>
        <taxon>Methanobacteriati</taxon>
        <taxon>Methanobacteriota</taxon>
        <taxon>Stenosarchaea group</taxon>
        <taxon>Halobacteria</taxon>
        <taxon>Halobacteriales</taxon>
        <taxon>Haloferacaceae</taxon>
        <taxon>Halalkaliarchaeum</taxon>
    </lineage>
</organism>
<sequence>MGLGLMLALSAVAIIGAVVLYGGPTQLDRAWGFLVAIVAASLAVSAIHLFDG</sequence>
<keyword evidence="3" id="KW-1185">Reference proteome</keyword>
<dbReference type="Pfam" id="PF24369">
    <property type="entry name" value="DUF7525"/>
    <property type="match status" value="1"/>
</dbReference>
<evidence type="ECO:0000256" key="1">
    <source>
        <dbReference type="SAM" id="Phobius"/>
    </source>
</evidence>
<dbReference type="AlphaFoldDB" id="A0A343TKG7"/>
<keyword evidence="1" id="KW-0472">Membrane</keyword>
<dbReference type="EMBL" id="CP025066">
    <property type="protein sequence ID" value="AUX09589.1"/>
    <property type="molecule type" value="Genomic_DNA"/>
</dbReference>
<name>A0A343TKG7_9EURY</name>